<dbReference type="PANTHER" id="PTHR33112">
    <property type="entry name" value="DOMAIN PROTEIN, PUTATIVE-RELATED"/>
    <property type="match status" value="1"/>
</dbReference>
<sequence length="326" mass="36481">MFSSICCTCCSAIVDSAIVAAGDKANLSDIRAAAKGCQLCVVLLHALKRCRDDDDPSVQIVRTMSALKIGGTGPRTLRLCSDMEYSADTGNGIQISFPVLPEAEGPARFALLRAWLRWCDESHECNKYYVESKIALPTRLLHVGDPDDPHYDSDALHKKQFCTTQDNVGQRMGGFSISDLPKTFQDAIKVTRELRVPYLWIDSLCIIQYGDDGKDWEHESRCMEEVFSSAYCTIAATSAVDSNAGFLARNGSSEYVHVQDASRRQFYICADIDDYGNDVEKAQLNTRAWVMQERVLARRTIHFSANQTYFECGKGVYCETLTRMKR</sequence>
<organism evidence="2 3">
    <name type="scientific">Zopfia rhizophila CBS 207.26</name>
    <dbReference type="NCBI Taxonomy" id="1314779"/>
    <lineage>
        <taxon>Eukaryota</taxon>
        <taxon>Fungi</taxon>
        <taxon>Dikarya</taxon>
        <taxon>Ascomycota</taxon>
        <taxon>Pezizomycotina</taxon>
        <taxon>Dothideomycetes</taxon>
        <taxon>Dothideomycetes incertae sedis</taxon>
        <taxon>Zopfiaceae</taxon>
        <taxon>Zopfia</taxon>
    </lineage>
</organism>
<dbReference type="AlphaFoldDB" id="A0A6A6DDQ9"/>
<evidence type="ECO:0000313" key="3">
    <source>
        <dbReference type="Proteomes" id="UP000800200"/>
    </source>
</evidence>
<dbReference type="EMBL" id="ML994687">
    <property type="protein sequence ID" value="KAF2177557.1"/>
    <property type="molecule type" value="Genomic_DNA"/>
</dbReference>
<evidence type="ECO:0000313" key="2">
    <source>
        <dbReference type="EMBL" id="KAF2177557.1"/>
    </source>
</evidence>
<name>A0A6A6DDQ9_9PEZI</name>
<gene>
    <name evidence="2" type="ORF">K469DRAFT_732396</name>
</gene>
<feature type="domain" description="Heterokaryon incompatibility" evidence="1">
    <location>
        <begin position="176"/>
        <end position="293"/>
    </location>
</feature>
<dbReference type="Pfam" id="PF06985">
    <property type="entry name" value="HET"/>
    <property type="match status" value="1"/>
</dbReference>
<dbReference type="Proteomes" id="UP000800200">
    <property type="component" value="Unassembled WGS sequence"/>
</dbReference>
<evidence type="ECO:0000259" key="1">
    <source>
        <dbReference type="Pfam" id="PF06985"/>
    </source>
</evidence>
<accession>A0A6A6DDQ9</accession>
<dbReference type="PANTHER" id="PTHR33112:SF10">
    <property type="entry name" value="TOL"/>
    <property type="match status" value="1"/>
</dbReference>
<reference evidence="2" key="1">
    <citation type="journal article" date="2020" name="Stud. Mycol.">
        <title>101 Dothideomycetes genomes: a test case for predicting lifestyles and emergence of pathogens.</title>
        <authorList>
            <person name="Haridas S."/>
            <person name="Albert R."/>
            <person name="Binder M."/>
            <person name="Bloem J."/>
            <person name="Labutti K."/>
            <person name="Salamov A."/>
            <person name="Andreopoulos B."/>
            <person name="Baker S."/>
            <person name="Barry K."/>
            <person name="Bills G."/>
            <person name="Bluhm B."/>
            <person name="Cannon C."/>
            <person name="Castanera R."/>
            <person name="Culley D."/>
            <person name="Daum C."/>
            <person name="Ezra D."/>
            <person name="Gonzalez J."/>
            <person name="Henrissat B."/>
            <person name="Kuo A."/>
            <person name="Liang C."/>
            <person name="Lipzen A."/>
            <person name="Lutzoni F."/>
            <person name="Magnuson J."/>
            <person name="Mondo S."/>
            <person name="Nolan M."/>
            <person name="Ohm R."/>
            <person name="Pangilinan J."/>
            <person name="Park H.-J."/>
            <person name="Ramirez L."/>
            <person name="Alfaro M."/>
            <person name="Sun H."/>
            <person name="Tritt A."/>
            <person name="Yoshinaga Y."/>
            <person name="Zwiers L.-H."/>
            <person name="Turgeon B."/>
            <person name="Goodwin S."/>
            <person name="Spatafora J."/>
            <person name="Crous P."/>
            <person name="Grigoriev I."/>
        </authorList>
    </citation>
    <scope>NUCLEOTIDE SEQUENCE</scope>
    <source>
        <strain evidence="2">CBS 207.26</strain>
    </source>
</reference>
<protein>
    <submittedName>
        <fullName evidence="2">HET-domain-containing protein</fullName>
    </submittedName>
</protein>
<dbReference type="InterPro" id="IPR010730">
    <property type="entry name" value="HET"/>
</dbReference>
<keyword evidence="3" id="KW-1185">Reference proteome</keyword>
<dbReference type="OrthoDB" id="4161196at2759"/>
<proteinExistence type="predicted"/>